<evidence type="ECO:0000259" key="4">
    <source>
        <dbReference type="PROSITE" id="PS50949"/>
    </source>
</evidence>
<dbReference type="Proteomes" id="UP000076244">
    <property type="component" value="Chromosome"/>
</dbReference>
<feature type="domain" description="HTH gntR-type" evidence="4">
    <location>
        <begin position="1"/>
        <end position="65"/>
    </location>
</feature>
<evidence type="ECO:0000313" key="6">
    <source>
        <dbReference type="Proteomes" id="UP000076244"/>
    </source>
</evidence>
<keyword evidence="6" id="KW-1185">Reference proteome</keyword>
<gene>
    <name evidence="5" type="ORF">ADU72_0822</name>
</gene>
<dbReference type="Gene3D" id="1.10.10.10">
    <property type="entry name" value="Winged helix-like DNA-binding domain superfamily/Winged helix DNA-binding domain"/>
    <property type="match status" value="1"/>
</dbReference>
<evidence type="ECO:0000256" key="3">
    <source>
        <dbReference type="ARBA" id="ARBA00023163"/>
    </source>
</evidence>
<dbReference type="PRINTS" id="PR00035">
    <property type="entry name" value="HTHGNTR"/>
</dbReference>
<keyword evidence="2" id="KW-0238">DNA-binding</keyword>
<evidence type="ECO:0000256" key="1">
    <source>
        <dbReference type="ARBA" id="ARBA00023015"/>
    </source>
</evidence>
<dbReference type="RefSeq" id="WP_338107963.1">
    <property type="nucleotide sequence ID" value="NZ_CP012288.1"/>
</dbReference>
<keyword evidence="3" id="KW-0804">Transcription</keyword>
<dbReference type="PANTHER" id="PTHR44846">
    <property type="entry name" value="MANNOSYL-D-GLYCERATE TRANSPORT/METABOLISM SYSTEM REPRESSOR MNGR-RELATED"/>
    <property type="match status" value="1"/>
</dbReference>
<dbReference type="PROSITE" id="PS50949">
    <property type="entry name" value="HTH_GNTR"/>
    <property type="match status" value="1"/>
</dbReference>
<dbReference type="InterPro" id="IPR036388">
    <property type="entry name" value="WH-like_DNA-bd_sf"/>
</dbReference>
<evidence type="ECO:0000256" key="2">
    <source>
        <dbReference type="ARBA" id="ARBA00023125"/>
    </source>
</evidence>
<proteinExistence type="predicted"/>
<evidence type="ECO:0000313" key="5">
    <source>
        <dbReference type="EMBL" id="AMV66767.1"/>
    </source>
</evidence>
<reference evidence="5 6" key="1">
    <citation type="journal article" date="2016" name="PLoS ONE">
        <title>The Identification of Novel Diagnostic Marker Genes for the Detection of Beer Spoiling Pediococcus damnosus Strains Using the BlAst Diagnostic Gene findEr.</title>
        <authorList>
            <person name="Behr J."/>
            <person name="Geissler A.J."/>
            <person name="Schmid J."/>
            <person name="Zehe A."/>
            <person name="Vogel R.F."/>
        </authorList>
    </citation>
    <scope>NUCLEOTIDE SEQUENCE [LARGE SCALE GENOMIC DNA]</scope>
    <source>
        <strain evidence="5 6">TMW 2.1535</strain>
    </source>
</reference>
<dbReference type="SUPFAM" id="SSF64288">
    <property type="entry name" value="Chorismate lyase-like"/>
    <property type="match status" value="1"/>
</dbReference>
<dbReference type="PANTHER" id="PTHR44846:SF17">
    <property type="entry name" value="GNTR-FAMILY TRANSCRIPTIONAL REGULATOR"/>
    <property type="match status" value="1"/>
</dbReference>
<dbReference type="SUPFAM" id="SSF46785">
    <property type="entry name" value="Winged helix' DNA-binding domain"/>
    <property type="match status" value="1"/>
</dbReference>
<accession>A0ABN4NBF1</accession>
<dbReference type="InterPro" id="IPR028978">
    <property type="entry name" value="Chorismate_lyase_/UTRA_dom_sf"/>
</dbReference>
<dbReference type="EMBL" id="CP012288">
    <property type="protein sequence ID" value="AMV66767.1"/>
    <property type="molecule type" value="Genomic_DNA"/>
</dbReference>
<dbReference type="SMART" id="SM00345">
    <property type="entry name" value="HTH_GNTR"/>
    <property type="match status" value="1"/>
</dbReference>
<dbReference type="InterPro" id="IPR050679">
    <property type="entry name" value="Bact_HTH_transcr_reg"/>
</dbReference>
<sequence length="148" mass="16722">MYHDIADDLIHSIENKLFSQKLPTEHQLMERYNVSRNTIRKAIDIVAQKGLVRRVQGSGYFINDISQAKHTVVNLTMGNSRTRYHTQMTSKIVTFDEIHADESLAKEFGARNGEALRCIASSGSATSTSNFIVSNMPTMLKARFLPYL</sequence>
<name>A0ABN4NBF1_9LACO</name>
<protein>
    <submittedName>
        <fullName evidence="5">Transcriptional regulator of N-Acetylglucosamine utilization, GntR family</fullName>
    </submittedName>
</protein>
<keyword evidence="1" id="KW-0805">Transcription regulation</keyword>
<dbReference type="InterPro" id="IPR000524">
    <property type="entry name" value="Tscrpt_reg_HTH_GntR"/>
</dbReference>
<dbReference type="CDD" id="cd07377">
    <property type="entry name" value="WHTH_GntR"/>
    <property type="match status" value="1"/>
</dbReference>
<dbReference type="Pfam" id="PF00392">
    <property type="entry name" value="GntR"/>
    <property type="match status" value="1"/>
</dbReference>
<organism evidence="5 6">
    <name type="scientific">Pediococcus damnosus</name>
    <dbReference type="NCBI Taxonomy" id="51663"/>
    <lineage>
        <taxon>Bacteria</taxon>
        <taxon>Bacillati</taxon>
        <taxon>Bacillota</taxon>
        <taxon>Bacilli</taxon>
        <taxon>Lactobacillales</taxon>
        <taxon>Lactobacillaceae</taxon>
        <taxon>Pediococcus</taxon>
    </lineage>
</organism>
<dbReference type="InterPro" id="IPR036390">
    <property type="entry name" value="WH_DNA-bd_sf"/>
</dbReference>